<proteinExistence type="predicted"/>
<dbReference type="RefSeq" id="XP_004360921.1">
    <property type="nucleotide sequence ID" value="XM_004360864.1"/>
</dbReference>
<sequence>MSSTFSTPNFHSSPAVIKPHHNNIADVLEFDVAEWSRDDVYQWCLGNQQGHLYAQVMFVNLIDGFALLALSYDKLIVSPFNLNGGLAFNLVRDIELLRENRNVDFFSYGYNSIERYSNGFKYAKVEETTPLLLSDDGSSPSS</sequence>
<accession>F4PNL7</accession>
<dbReference type="AlphaFoldDB" id="F4PNL7"/>
<dbReference type="EMBL" id="GL883008">
    <property type="protein sequence ID" value="EGG23070.1"/>
    <property type="molecule type" value="Genomic_DNA"/>
</dbReference>
<dbReference type="OrthoDB" id="2409171at2759"/>
<dbReference type="KEGG" id="dfa:DFA_05200"/>
<dbReference type="Proteomes" id="UP000007797">
    <property type="component" value="Unassembled WGS sequence"/>
</dbReference>
<name>F4PNL7_CACFS</name>
<dbReference type="Gene3D" id="1.10.150.50">
    <property type="entry name" value="Transcription Factor, Ets-1"/>
    <property type="match status" value="1"/>
</dbReference>
<evidence type="ECO:0000313" key="2">
    <source>
        <dbReference type="Proteomes" id="UP000007797"/>
    </source>
</evidence>
<dbReference type="GeneID" id="14875268"/>
<organism evidence="1 2">
    <name type="scientific">Cavenderia fasciculata</name>
    <name type="common">Slime mold</name>
    <name type="synonym">Dictyostelium fasciculatum</name>
    <dbReference type="NCBI Taxonomy" id="261658"/>
    <lineage>
        <taxon>Eukaryota</taxon>
        <taxon>Amoebozoa</taxon>
        <taxon>Evosea</taxon>
        <taxon>Eumycetozoa</taxon>
        <taxon>Dictyostelia</taxon>
        <taxon>Acytosteliales</taxon>
        <taxon>Cavenderiaceae</taxon>
        <taxon>Cavenderia</taxon>
    </lineage>
</organism>
<gene>
    <name evidence="1" type="ORF">DFA_05200</name>
</gene>
<reference evidence="2" key="1">
    <citation type="journal article" date="2011" name="Genome Res.">
        <title>Phylogeny-wide analysis of social amoeba genomes highlights ancient origins for complex intercellular communication.</title>
        <authorList>
            <person name="Heidel A.J."/>
            <person name="Lawal H.M."/>
            <person name="Felder M."/>
            <person name="Schilde C."/>
            <person name="Helps N.R."/>
            <person name="Tunggal B."/>
            <person name="Rivero F."/>
            <person name="John U."/>
            <person name="Schleicher M."/>
            <person name="Eichinger L."/>
            <person name="Platzer M."/>
            <person name="Noegel A.A."/>
            <person name="Schaap P."/>
            <person name="Gloeckner G."/>
        </authorList>
    </citation>
    <scope>NUCLEOTIDE SEQUENCE [LARGE SCALE GENOMIC DNA]</scope>
    <source>
        <strain evidence="2">SH3</strain>
    </source>
</reference>
<keyword evidence="2" id="KW-1185">Reference proteome</keyword>
<evidence type="ECO:0008006" key="3">
    <source>
        <dbReference type="Google" id="ProtNLM"/>
    </source>
</evidence>
<evidence type="ECO:0000313" key="1">
    <source>
        <dbReference type="EMBL" id="EGG23070.1"/>
    </source>
</evidence>
<dbReference type="SUPFAM" id="SSF47769">
    <property type="entry name" value="SAM/Pointed domain"/>
    <property type="match status" value="1"/>
</dbReference>
<dbReference type="InterPro" id="IPR013761">
    <property type="entry name" value="SAM/pointed_sf"/>
</dbReference>
<protein>
    <recommendedName>
        <fullName evidence="3">SAM domain-containing protein</fullName>
    </recommendedName>
</protein>